<keyword evidence="8" id="KW-1185">Reference proteome</keyword>
<dbReference type="PATRIC" id="fig|1265861.3.peg.1483"/>
<comment type="caution">
    <text evidence="7">The sequence shown here is derived from an EMBL/GenBank/DDBJ whole genome shotgun (WGS) entry which is preliminary data.</text>
</comment>
<reference evidence="7 8" key="1">
    <citation type="submission" date="2012-12" db="EMBL/GenBank/DDBJ databases">
        <title>Novel taxa of Listeriaceae from agricultural environments in the United States.</title>
        <authorList>
            <person name="den Bakker H.C."/>
            <person name="Allred A."/>
            <person name="Warchocki S."/>
            <person name="Wright E.M."/>
            <person name="Burrell A."/>
            <person name="Nightingale K.K."/>
            <person name="Kephart D."/>
            <person name="Wiedmann M."/>
        </authorList>
    </citation>
    <scope>NUCLEOTIDE SEQUENCE [LARGE SCALE GENOMIC DNA]</scope>
    <source>
        <strain evidence="7 8">FSL F6-1037</strain>
    </source>
</reference>
<evidence type="ECO:0000256" key="5">
    <source>
        <dbReference type="ARBA" id="ARBA00047686"/>
    </source>
</evidence>
<protein>
    <recommendedName>
        <fullName evidence="2">dUTP diphosphatase</fullName>
        <ecNumber evidence="2">3.6.1.23</ecNumber>
    </recommendedName>
</protein>
<feature type="domain" description="dUTPase-like" evidence="6">
    <location>
        <begin position="21"/>
        <end position="152"/>
    </location>
</feature>
<dbReference type="GO" id="GO:0006226">
    <property type="term" value="P:dUMP biosynthetic process"/>
    <property type="evidence" value="ECO:0007669"/>
    <property type="project" value="InterPro"/>
</dbReference>
<dbReference type="EMBL" id="AODH01000029">
    <property type="protein sequence ID" value="EUJ39235.1"/>
    <property type="molecule type" value="Genomic_DNA"/>
</dbReference>
<dbReference type="Proteomes" id="UP000019243">
    <property type="component" value="Unassembled WGS sequence"/>
</dbReference>
<dbReference type="GO" id="GO:0004170">
    <property type="term" value="F:dUTP diphosphatase activity"/>
    <property type="evidence" value="ECO:0007669"/>
    <property type="project" value="UniProtKB-EC"/>
</dbReference>
<keyword evidence="3" id="KW-0378">Hydrolase</keyword>
<organism evidence="7 8">
    <name type="scientific">Brochothrix campestris FSL F6-1037</name>
    <dbReference type="NCBI Taxonomy" id="1265861"/>
    <lineage>
        <taxon>Bacteria</taxon>
        <taxon>Bacillati</taxon>
        <taxon>Bacillota</taxon>
        <taxon>Bacilli</taxon>
        <taxon>Bacillales</taxon>
        <taxon>Listeriaceae</taxon>
        <taxon>Brochothrix</taxon>
    </lineage>
</organism>
<sequence>MKTRGFEIIPTEHRKFKAAQITLPVRADARSAGYDFSANETAVIAPGAQHLFWTDVCAYMLDDEVLEMYVRSSIGIKRHLTLANTVGIIDASYYANAGNYGNIGICLVNHSAEAVTIEAGERIAQGIFKKYFVADNDLTLNEQRNGGIGSSGL</sequence>
<accession>W7CRI5</accession>
<name>W7CRI5_9LIST</name>
<dbReference type="EC" id="3.6.1.23" evidence="2"/>
<gene>
    <name evidence="7" type="ORF">BCAMP_07555</name>
</gene>
<evidence type="ECO:0000313" key="8">
    <source>
        <dbReference type="Proteomes" id="UP000019243"/>
    </source>
</evidence>
<dbReference type="InterPro" id="IPR036157">
    <property type="entry name" value="dUTPase-like_sf"/>
</dbReference>
<proteinExistence type="inferred from homology"/>
<evidence type="ECO:0000259" key="6">
    <source>
        <dbReference type="Pfam" id="PF00692"/>
    </source>
</evidence>
<dbReference type="InterPro" id="IPR008181">
    <property type="entry name" value="dUTPase"/>
</dbReference>
<evidence type="ECO:0000256" key="2">
    <source>
        <dbReference type="ARBA" id="ARBA00012379"/>
    </source>
</evidence>
<dbReference type="PANTHER" id="PTHR11241:SF0">
    <property type="entry name" value="DEOXYURIDINE 5'-TRIPHOSPHATE NUCLEOTIDOHYDROLASE"/>
    <property type="match status" value="1"/>
</dbReference>
<comment type="similarity">
    <text evidence="1">Belongs to the dUTPase family.</text>
</comment>
<dbReference type="GO" id="GO:0000287">
    <property type="term" value="F:magnesium ion binding"/>
    <property type="evidence" value="ECO:0007669"/>
    <property type="project" value="InterPro"/>
</dbReference>
<keyword evidence="4" id="KW-0546">Nucleotide metabolism</keyword>
<evidence type="ECO:0000313" key="7">
    <source>
        <dbReference type="EMBL" id="EUJ39235.1"/>
    </source>
</evidence>
<dbReference type="Gene3D" id="2.70.40.10">
    <property type="match status" value="1"/>
</dbReference>
<dbReference type="STRING" id="1265861.BCAMP_07555"/>
<dbReference type="InterPro" id="IPR029054">
    <property type="entry name" value="dUTPase-like"/>
</dbReference>
<dbReference type="SUPFAM" id="SSF51283">
    <property type="entry name" value="dUTPase-like"/>
    <property type="match status" value="1"/>
</dbReference>
<dbReference type="GO" id="GO:0046081">
    <property type="term" value="P:dUTP catabolic process"/>
    <property type="evidence" value="ECO:0007669"/>
    <property type="project" value="InterPro"/>
</dbReference>
<comment type="catalytic activity">
    <reaction evidence="5">
        <text>dUTP + H2O = dUMP + diphosphate + H(+)</text>
        <dbReference type="Rhea" id="RHEA:10248"/>
        <dbReference type="ChEBI" id="CHEBI:15377"/>
        <dbReference type="ChEBI" id="CHEBI:15378"/>
        <dbReference type="ChEBI" id="CHEBI:33019"/>
        <dbReference type="ChEBI" id="CHEBI:61555"/>
        <dbReference type="ChEBI" id="CHEBI:246422"/>
        <dbReference type="EC" id="3.6.1.23"/>
    </reaction>
</comment>
<evidence type="ECO:0000256" key="1">
    <source>
        <dbReference type="ARBA" id="ARBA00006581"/>
    </source>
</evidence>
<evidence type="ECO:0000256" key="3">
    <source>
        <dbReference type="ARBA" id="ARBA00022801"/>
    </source>
</evidence>
<dbReference type="PANTHER" id="PTHR11241">
    <property type="entry name" value="DEOXYURIDINE 5'-TRIPHOSPHATE NUCLEOTIDOHYDROLASE"/>
    <property type="match status" value="1"/>
</dbReference>
<dbReference type="InterPro" id="IPR033704">
    <property type="entry name" value="dUTPase_trimeric"/>
</dbReference>
<evidence type="ECO:0000256" key="4">
    <source>
        <dbReference type="ARBA" id="ARBA00023080"/>
    </source>
</evidence>
<dbReference type="AlphaFoldDB" id="W7CRI5"/>
<dbReference type="RefSeq" id="WP_035314724.1">
    <property type="nucleotide sequence ID" value="NZ_AODH01000029.1"/>
</dbReference>
<dbReference type="Pfam" id="PF00692">
    <property type="entry name" value="dUTPase"/>
    <property type="match status" value="1"/>
</dbReference>
<dbReference type="OrthoDB" id="9809956at2"/>
<dbReference type="CDD" id="cd07557">
    <property type="entry name" value="trimeric_dUTPase"/>
    <property type="match status" value="1"/>
</dbReference>